<protein>
    <submittedName>
        <fullName evidence="1">Uncharacterized protein</fullName>
    </submittedName>
</protein>
<gene>
    <name evidence="1" type="ORF">ILYODFUR_027784</name>
</gene>
<comment type="caution">
    <text evidence="1">The sequence shown here is derived from an EMBL/GenBank/DDBJ whole genome shotgun (WGS) entry which is preliminary data.</text>
</comment>
<dbReference type="Proteomes" id="UP001482620">
    <property type="component" value="Unassembled WGS sequence"/>
</dbReference>
<evidence type="ECO:0000313" key="2">
    <source>
        <dbReference type="Proteomes" id="UP001482620"/>
    </source>
</evidence>
<keyword evidence="2" id="KW-1185">Reference proteome</keyword>
<sequence>MDNVNDSSQNWKTHFAAYVSTTPLPKANILPALNMHTIPTSLHPQASLSSNHLLVTSHPFVLLLFQVQSYLLSEPTFPATIESGLKPKSHSNVPLLKIKG</sequence>
<name>A0ABV0TNX4_9TELE</name>
<dbReference type="EMBL" id="JAHRIQ010038461">
    <property type="protein sequence ID" value="MEQ2234035.1"/>
    <property type="molecule type" value="Genomic_DNA"/>
</dbReference>
<reference evidence="1 2" key="1">
    <citation type="submission" date="2021-06" db="EMBL/GenBank/DDBJ databases">
        <authorList>
            <person name="Palmer J.M."/>
        </authorList>
    </citation>
    <scope>NUCLEOTIDE SEQUENCE [LARGE SCALE GENOMIC DNA]</scope>
    <source>
        <strain evidence="2">if_2019</strain>
        <tissue evidence="1">Muscle</tissue>
    </source>
</reference>
<evidence type="ECO:0000313" key="1">
    <source>
        <dbReference type="EMBL" id="MEQ2234035.1"/>
    </source>
</evidence>
<proteinExistence type="predicted"/>
<accession>A0ABV0TNX4</accession>
<organism evidence="1 2">
    <name type="scientific">Ilyodon furcidens</name>
    <name type="common">goldbreast splitfin</name>
    <dbReference type="NCBI Taxonomy" id="33524"/>
    <lineage>
        <taxon>Eukaryota</taxon>
        <taxon>Metazoa</taxon>
        <taxon>Chordata</taxon>
        <taxon>Craniata</taxon>
        <taxon>Vertebrata</taxon>
        <taxon>Euteleostomi</taxon>
        <taxon>Actinopterygii</taxon>
        <taxon>Neopterygii</taxon>
        <taxon>Teleostei</taxon>
        <taxon>Neoteleostei</taxon>
        <taxon>Acanthomorphata</taxon>
        <taxon>Ovalentaria</taxon>
        <taxon>Atherinomorphae</taxon>
        <taxon>Cyprinodontiformes</taxon>
        <taxon>Goodeidae</taxon>
        <taxon>Ilyodon</taxon>
    </lineage>
</organism>